<sequence length="147" mass="17019">MAFSMSASDWKHPQVMLHVKLSMLCWPAIVSTHRPIGRMDTGQIWIQENGYRHSLELISEMESLLLTRYFLAPRRAGSMRFRRRETQYRKRVPGDAPESDGEKYSVVKEYLTTRQNRTARNTVSYINKVVPDDAPESGGEKHSVVHK</sequence>
<dbReference type="EMBL" id="BMAT01008883">
    <property type="protein sequence ID" value="GFR94288.1"/>
    <property type="molecule type" value="Genomic_DNA"/>
</dbReference>
<keyword evidence="2" id="KW-1185">Reference proteome</keyword>
<name>A0AAV4H8L2_9GAST</name>
<proteinExistence type="predicted"/>
<dbReference type="AlphaFoldDB" id="A0AAV4H8L2"/>
<organism evidence="1 2">
    <name type="scientific">Elysia marginata</name>
    <dbReference type="NCBI Taxonomy" id="1093978"/>
    <lineage>
        <taxon>Eukaryota</taxon>
        <taxon>Metazoa</taxon>
        <taxon>Spiralia</taxon>
        <taxon>Lophotrochozoa</taxon>
        <taxon>Mollusca</taxon>
        <taxon>Gastropoda</taxon>
        <taxon>Heterobranchia</taxon>
        <taxon>Euthyneura</taxon>
        <taxon>Panpulmonata</taxon>
        <taxon>Sacoglossa</taxon>
        <taxon>Placobranchoidea</taxon>
        <taxon>Plakobranchidae</taxon>
        <taxon>Elysia</taxon>
    </lineage>
</organism>
<gene>
    <name evidence="1" type="ORF">ElyMa_004399000</name>
</gene>
<protein>
    <submittedName>
        <fullName evidence="1">Uncharacterized protein</fullName>
    </submittedName>
</protein>
<comment type="caution">
    <text evidence="1">The sequence shown here is derived from an EMBL/GenBank/DDBJ whole genome shotgun (WGS) entry which is preliminary data.</text>
</comment>
<dbReference type="Proteomes" id="UP000762676">
    <property type="component" value="Unassembled WGS sequence"/>
</dbReference>
<accession>A0AAV4H8L2</accession>
<evidence type="ECO:0000313" key="1">
    <source>
        <dbReference type="EMBL" id="GFR94288.1"/>
    </source>
</evidence>
<evidence type="ECO:0000313" key="2">
    <source>
        <dbReference type="Proteomes" id="UP000762676"/>
    </source>
</evidence>
<reference evidence="1 2" key="1">
    <citation type="journal article" date="2021" name="Elife">
        <title>Chloroplast acquisition without the gene transfer in kleptoplastic sea slugs, Plakobranchus ocellatus.</title>
        <authorList>
            <person name="Maeda T."/>
            <person name="Takahashi S."/>
            <person name="Yoshida T."/>
            <person name="Shimamura S."/>
            <person name="Takaki Y."/>
            <person name="Nagai Y."/>
            <person name="Toyoda A."/>
            <person name="Suzuki Y."/>
            <person name="Arimoto A."/>
            <person name="Ishii H."/>
            <person name="Satoh N."/>
            <person name="Nishiyama T."/>
            <person name="Hasebe M."/>
            <person name="Maruyama T."/>
            <person name="Minagawa J."/>
            <person name="Obokata J."/>
            <person name="Shigenobu S."/>
        </authorList>
    </citation>
    <scope>NUCLEOTIDE SEQUENCE [LARGE SCALE GENOMIC DNA]</scope>
</reference>